<dbReference type="InterPro" id="IPR011990">
    <property type="entry name" value="TPR-like_helical_dom_sf"/>
</dbReference>
<proteinExistence type="predicted"/>
<protein>
    <submittedName>
        <fullName evidence="1">Tight adherence protein D</fullName>
    </submittedName>
</protein>
<dbReference type="RefSeq" id="WP_051789600.1">
    <property type="nucleotide sequence ID" value="NZ_CP013251.1"/>
</dbReference>
<dbReference type="Gene3D" id="1.25.40.10">
    <property type="entry name" value="Tetratricopeptide repeat domain"/>
    <property type="match status" value="1"/>
</dbReference>
<dbReference type="EMBL" id="CP013251">
    <property type="protein sequence ID" value="AMO55931.1"/>
    <property type="molecule type" value="Genomic_DNA"/>
</dbReference>
<dbReference type="STRING" id="570277.EZMO1_1786"/>
<evidence type="ECO:0000313" key="2">
    <source>
        <dbReference type="Proteomes" id="UP000071065"/>
    </source>
</evidence>
<name>A0A142BB05_9GAMM</name>
<sequence length="251" mass="27993">MFKTYSWIVVLLVPLMIQGCTTTGQVVTDIDAPNEALLQAAGNHAGLIELYKTRLMNAGNVQEQDQCRYQLGQAYLAMSDPESTLFYIKPVTDEGRGNDQLWLLKSRAYLALDQPDKSLYCAETALAIKNNNPYVHNQLGQVYARVGDYAGSRAAFTEARVLMLDDVIVKNNLAMLDILESDYDSAVRRLMPVYNAGQADDTVKANLVLALVRSGRYDEFVSVMQSAETEEERVVLFSILAALEPVIRNRE</sequence>
<dbReference type="PATRIC" id="fig|570277.3.peg.1926"/>
<dbReference type="SUPFAM" id="SSF48452">
    <property type="entry name" value="TPR-like"/>
    <property type="match status" value="1"/>
</dbReference>
<dbReference type="KEGG" id="emp:EZMO1_1786"/>
<accession>A0A142BB05</accession>
<organism evidence="1 2">
    <name type="scientific">Endozoicomonas montiporae CL-33</name>
    <dbReference type="NCBI Taxonomy" id="570277"/>
    <lineage>
        <taxon>Bacteria</taxon>
        <taxon>Pseudomonadati</taxon>
        <taxon>Pseudomonadota</taxon>
        <taxon>Gammaproteobacteria</taxon>
        <taxon>Oceanospirillales</taxon>
        <taxon>Endozoicomonadaceae</taxon>
        <taxon>Endozoicomonas</taxon>
    </lineage>
</organism>
<gene>
    <name evidence="1" type="primary">tadD</name>
    <name evidence="1" type="ORF">EZMO1_1786</name>
</gene>
<dbReference type="Proteomes" id="UP000071065">
    <property type="component" value="Chromosome"/>
</dbReference>
<reference evidence="1 2" key="1">
    <citation type="journal article" date="2016" name="Front. Microbiol.">
        <title>Genomic Insight into the Host-Endosymbiont Relationship of Endozoicomonas montiporae CL-33(T) with its Coral Host.</title>
        <authorList>
            <person name="Ding J.-Y."/>
            <person name="Shiu J.-H."/>
            <person name="Chen W.-M."/>
            <person name="Chiang Y.-R."/>
            <person name="Tang S.-L."/>
        </authorList>
    </citation>
    <scope>NUCLEOTIDE SEQUENCE [LARGE SCALE GENOMIC DNA]</scope>
    <source>
        <strain evidence="1 2">CL-33</strain>
    </source>
</reference>
<dbReference type="PROSITE" id="PS51257">
    <property type="entry name" value="PROKAR_LIPOPROTEIN"/>
    <property type="match status" value="1"/>
</dbReference>
<dbReference type="OrthoDB" id="6260771at2"/>
<dbReference type="AlphaFoldDB" id="A0A142BB05"/>
<evidence type="ECO:0000313" key="1">
    <source>
        <dbReference type="EMBL" id="AMO55931.1"/>
    </source>
</evidence>